<feature type="chain" id="PRO_5014324942" evidence="10">
    <location>
        <begin position="25"/>
        <end position="185"/>
    </location>
</feature>
<dbReference type="InterPro" id="IPR022421">
    <property type="entry name" value="Relaxin"/>
</dbReference>
<keyword evidence="5 9" id="KW-0964">Secreted</keyword>
<evidence type="ECO:0000256" key="10">
    <source>
        <dbReference type="SAM" id="SignalP"/>
    </source>
</evidence>
<evidence type="ECO:0000256" key="4">
    <source>
        <dbReference type="ARBA" id="ARBA00011207"/>
    </source>
</evidence>
<keyword evidence="7" id="KW-0372">Hormone</keyword>
<comment type="subunit">
    <text evidence="4">Heterodimer of a B chain and an A chain linked by two disulfide bonds.</text>
</comment>
<dbReference type="InterPro" id="IPR022353">
    <property type="entry name" value="Insulin_CS"/>
</dbReference>
<dbReference type="InterPro" id="IPR051042">
    <property type="entry name" value="Repro_Hormone_Insulin-like"/>
</dbReference>
<protein>
    <submittedName>
        <fullName evidence="12">RLN2 isoform 1</fullName>
    </submittedName>
</protein>
<evidence type="ECO:0000256" key="2">
    <source>
        <dbReference type="ARBA" id="ARBA00004613"/>
    </source>
</evidence>
<keyword evidence="10" id="KW-0732">Signal</keyword>
<dbReference type="Pfam" id="PF00049">
    <property type="entry name" value="Insulin"/>
    <property type="match status" value="1"/>
</dbReference>
<dbReference type="InterPro" id="IPR016179">
    <property type="entry name" value="Insulin-like"/>
</dbReference>
<dbReference type="PRINTS" id="PR02004">
    <property type="entry name" value="RELAXIN"/>
</dbReference>
<gene>
    <name evidence="12" type="ORF">CR201_G0001684</name>
</gene>
<accession>A0A2J8XHQ6</accession>
<evidence type="ECO:0000256" key="1">
    <source>
        <dbReference type="ARBA" id="ARBA00003311"/>
    </source>
</evidence>
<dbReference type="PANTHER" id="PTHR12004">
    <property type="entry name" value="RELAXIN"/>
    <property type="match status" value="1"/>
</dbReference>
<comment type="subcellular location">
    <subcellularLocation>
        <location evidence="2 9">Secreted</location>
    </subcellularLocation>
</comment>
<dbReference type="CDD" id="cd04365">
    <property type="entry name" value="IlGF_relaxin_like"/>
    <property type="match status" value="1"/>
</dbReference>
<comment type="similarity">
    <text evidence="3 9">Belongs to the insulin family.</text>
</comment>
<evidence type="ECO:0000256" key="6">
    <source>
        <dbReference type="ARBA" id="ARBA00022685"/>
    </source>
</evidence>
<name>A0A2J8XHQ6_PONAB</name>
<dbReference type="PANTHER" id="PTHR12004:SF13">
    <property type="entry name" value="PRORELAXIN H2"/>
    <property type="match status" value="1"/>
</dbReference>
<dbReference type="GO" id="GO:0005576">
    <property type="term" value="C:extracellular region"/>
    <property type="evidence" value="ECO:0007669"/>
    <property type="project" value="UniProtKB-SubCell"/>
</dbReference>
<reference evidence="12" key="1">
    <citation type="submission" date="2017-12" db="EMBL/GenBank/DDBJ databases">
        <title>High-resolution comparative analysis of great ape genomes.</title>
        <authorList>
            <person name="Pollen A."/>
            <person name="Hastie A."/>
            <person name="Hormozdiari F."/>
            <person name="Dougherty M."/>
            <person name="Liu R."/>
            <person name="Chaisson M."/>
            <person name="Hoppe E."/>
            <person name="Hill C."/>
            <person name="Pang A."/>
            <person name="Hillier L."/>
            <person name="Baker C."/>
            <person name="Armstrong J."/>
            <person name="Shendure J."/>
            <person name="Paten B."/>
            <person name="Wilson R."/>
            <person name="Chao H."/>
            <person name="Schneider V."/>
            <person name="Ventura M."/>
            <person name="Kronenberg Z."/>
            <person name="Murali S."/>
            <person name="Gordon D."/>
            <person name="Cantsilieris S."/>
            <person name="Munson K."/>
            <person name="Nelson B."/>
            <person name="Raja A."/>
            <person name="Underwood J."/>
            <person name="Diekhans M."/>
            <person name="Fiddes I."/>
            <person name="Haussler D."/>
            <person name="Eichler E."/>
        </authorList>
    </citation>
    <scope>NUCLEOTIDE SEQUENCE [LARGE SCALE GENOMIC DNA]</scope>
    <source>
        <strain evidence="12">Susie</strain>
    </source>
</reference>
<sequence>MPRLFLFHLLGVCLLLNQFSRAVADSWMDEVIKVCGRELVRVQIAICGMSTLDKRSLSQEDAPPTPRPVAEIVPSFINKDTETINMMSEFVANLPQELKLTLSEMQPALPQLQQHVPVLKDSNLRFEEFKKTIRHRQSEAADSSPSELKYLGLDTHSRKKRQLYSALANKCCHVGCTKRSLARFC</sequence>
<dbReference type="EMBL" id="NDHI03003365">
    <property type="protein sequence ID" value="PNJ81574.1"/>
    <property type="molecule type" value="Genomic_DNA"/>
</dbReference>
<dbReference type="SUPFAM" id="SSF56994">
    <property type="entry name" value="Insulin-like"/>
    <property type="match status" value="1"/>
</dbReference>
<evidence type="ECO:0000256" key="5">
    <source>
        <dbReference type="ARBA" id="ARBA00022525"/>
    </source>
</evidence>
<evidence type="ECO:0000256" key="9">
    <source>
        <dbReference type="RuleBase" id="RU000406"/>
    </source>
</evidence>
<comment type="caution">
    <text evidence="12">The sequence shown here is derived from an EMBL/GenBank/DDBJ whole genome shotgun (WGS) entry which is preliminary data.</text>
</comment>
<feature type="domain" description="Insulin-like" evidence="11">
    <location>
        <begin position="32"/>
        <end position="185"/>
    </location>
</feature>
<dbReference type="PROSITE" id="PS00262">
    <property type="entry name" value="INSULIN"/>
    <property type="match status" value="1"/>
</dbReference>
<dbReference type="InterPro" id="IPR036438">
    <property type="entry name" value="Insulin-like_sf"/>
</dbReference>
<keyword evidence="6" id="KW-0165">Cleavage on pair of basic residues</keyword>
<evidence type="ECO:0000313" key="12">
    <source>
        <dbReference type="EMBL" id="PNJ81574.1"/>
    </source>
</evidence>
<dbReference type="GO" id="GO:0005179">
    <property type="term" value="F:hormone activity"/>
    <property type="evidence" value="ECO:0007669"/>
    <property type="project" value="UniProtKB-KW"/>
</dbReference>
<dbReference type="OrthoDB" id="8784777at2759"/>
<dbReference type="Gene3D" id="1.10.100.10">
    <property type="entry name" value="Insulin-like"/>
    <property type="match status" value="1"/>
</dbReference>
<dbReference type="AlphaFoldDB" id="A0A2J8XHQ6"/>
<evidence type="ECO:0000259" key="11">
    <source>
        <dbReference type="SMART" id="SM00078"/>
    </source>
</evidence>
<organism evidence="12">
    <name type="scientific">Pongo abelii</name>
    <name type="common">Sumatran orangutan</name>
    <name type="synonym">Pongo pygmaeus abelii</name>
    <dbReference type="NCBI Taxonomy" id="9601"/>
    <lineage>
        <taxon>Eukaryota</taxon>
        <taxon>Metazoa</taxon>
        <taxon>Chordata</taxon>
        <taxon>Craniata</taxon>
        <taxon>Vertebrata</taxon>
        <taxon>Euteleostomi</taxon>
        <taxon>Mammalia</taxon>
        <taxon>Eutheria</taxon>
        <taxon>Euarchontoglires</taxon>
        <taxon>Primates</taxon>
        <taxon>Haplorrhini</taxon>
        <taxon>Catarrhini</taxon>
        <taxon>Hominidae</taxon>
        <taxon>Pongo</taxon>
    </lineage>
</organism>
<dbReference type="SMART" id="SM00078">
    <property type="entry name" value="IlGF"/>
    <property type="match status" value="1"/>
</dbReference>
<dbReference type="STRING" id="9601.ENSPPYP00000021546"/>
<evidence type="ECO:0000256" key="3">
    <source>
        <dbReference type="ARBA" id="ARBA00009034"/>
    </source>
</evidence>
<keyword evidence="8" id="KW-1015">Disulfide bond</keyword>
<feature type="signal peptide" evidence="10">
    <location>
        <begin position="1"/>
        <end position="24"/>
    </location>
</feature>
<comment type="function">
    <text evidence="1">Relaxin is an ovarian hormone that acts with estrogen to produce dilatation of the birth canal in many mammals. May be involved in remodeling of connective tissues during pregnancy, promoting growth of pubic ligaments and ripening of the cervix.</text>
</comment>
<proteinExistence type="inferred from homology"/>
<evidence type="ECO:0000256" key="8">
    <source>
        <dbReference type="ARBA" id="ARBA00023157"/>
    </source>
</evidence>
<evidence type="ECO:0000256" key="7">
    <source>
        <dbReference type="ARBA" id="ARBA00022702"/>
    </source>
</evidence>